<dbReference type="PRINTS" id="PR00254">
    <property type="entry name" value="NICOTINICR"/>
</dbReference>
<keyword evidence="20" id="KW-1185">Reference proteome</keyword>
<keyword evidence="12" id="KW-0325">Glycoprotein</keyword>
<dbReference type="FunFam" id="1.20.58.390:FF:000022">
    <property type="entry name" value="Nicotinic acetylcholine receptor subunit alpha4"/>
    <property type="match status" value="1"/>
</dbReference>
<dbReference type="GO" id="GO:0007271">
    <property type="term" value="P:synaptic transmission, cholinergic"/>
    <property type="evidence" value="ECO:0007669"/>
    <property type="project" value="UniProtKB-ARBA"/>
</dbReference>
<comment type="similarity">
    <text evidence="1">Belongs to the ligand-gated ion channel (TC 1.A.9) family. Acetylcholine receptor (TC 1.A.9.1) subfamily.</text>
</comment>
<keyword evidence="15 17" id="KW-0407">Ion channel</keyword>
<evidence type="ECO:0000256" key="11">
    <source>
        <dbReference type="ARBA" id="ARBA00023170"/>
    </source>
</evidence>
<evidence type="ECO:0000256" key="6">
    <source>
        <dbReference type="ARBA" id="ARBA00022989"/>
    </source>
</evidence>
<keyword evidence="7" id="KW-0770">Synapse</keyword>
<protein>
    <submittedName>
        <fullName evidence="21">Uncharacterized protein</fullName>
    </submittedName>
</protein>
<accession>A0A914E2N5</accession>
<keyword evidence="10" id="KW-1015">Disulfide bond</keyword>
<evidence type="ECO:0000256" key="16">
    <source>
        <dbReference type="ARBA" id="ARBA00034104"/>
    </source>
</evidence>
<evidence type="ECO:0000256" key="10">
    <source>
        <dbReference type="ARBA" id="ARBA00023157"/>
    </source>
</evidence>
<reference evidence="21" key="1">
    <citation type="submission" date="2022-11" db="UniProtKB">
        <authorList>
            <consortium name="WormBaseParasite"/>
        </authorList>
    </citation>
    <scope>IDENTIFICATION</scope>
</reference>
<evidence type="ECO:0000256" key="4">
    <source>
        <dbReference type="ARBA" id="ARBA00022692"/>
    </source>
</evidence>
<dbReference type="InterPro" id="IPR036719">
    <property type="entry name" value="Neuro-gated_channel_TM_sf"/>
</dbReference>
<feature type="transmembrane region" description="Helical" evidence="17">
    <location>
        <begin position="433"/>
        <end position="451"/>
    </location>
</feature>
<dbReference type="PANTHER" id="PTHR18945">
    <property type="entry name" value="NEUROTRANSMITTER GATED ION CHANNEL"/>
    <property type="match status" value="1"/>
</dbReference>
<proteinExistence type="inferred from homology"/>
<evidence type="ECO:0000256" key="2">
    <source>
        <dbReference type="ARBA" id="ARBA00022448"/>
    </source>
</evidence>
<feature type="transmembrane region" description="Helical" evidence="17">
    <location>
        <begin position="254"/>
        <end position="276"/>
    </location>
</feature>
<keyword evidence="8 17" id="KW-0406">Ion transport</keyword>
<evidence type="ECO:0000256" key="17">
    <source>
        <dbReference type="RuleBase" id="RU000687"/>
    </source>
</evidence>
<evidence type="ECO:0000256" key="5">
    <source>
        <dbReference type="ARBA" id="ARBA00022729"/>
    </source>
</evidence>
<dbReference type="SUPFAM" id="SSF63712">
    <property type="entry name" value="Nicotinic receptor ligand binding domain-like"/>
    <property type="match status" value="1"/>
</dbReference>
<dbReference type="Pfam" id="PF02931">
    <property type="entry name" value="Neur_chan_LBD"/>
    <property type="match status" value="1"/>
</dbReference>
<evidence type="ECO:0000256" key="7">
    <source>
        <dbReference type="ARBA" id="ARBA00023018"/>
    </source>
</evidence>
<dbReference type="PRINTS" id="PR00252">
    <property type="entry name" value="NRIONCHANNEL"/>
</dbReference>
<dbReference type="WBParaSite" id="ACRNAN_scaffold5430.g8684.t1">
    <property type="protein sequence ID" value="ACRNAN_scaffold5430.g8684.t1"/>
    <property type="gene ID" value="ACRNAN_scaffold5430.g8684"/>
</dbReference>
<dbReference type="AlphaFoldDB" id="A0A914E2N5"/>
<keyword evidence="14" id="KW-1071">Ligand-gated ion channel</keyword>
<keyword evidence="2 17" id="KW-0813">Transport</keyword>
<dbReference type="Gene3D" id="2.70.170.10">
    <property type="entry name" value="Neurotransmitter-gated ion-channel ligand-binding domain"/>
    <property type="match status" value="1"/>
</dbReference>
<dbReference type="InterPro" id="IPR036734">
    <property type="entry name" value="Neur_chan_lig-bd_sf"/>
</dbReference>
<feature type="domain" description="Neurotransmitter-gated ion-channel transmembrane" evidence="19">
    <location>
        <begin position="230"/>
        <end position="450"/>
    </location>
</feature>
<feature type="domain" description="Neurotransmitter-gated ion-channel ligand-binding" evidence="18">
    <location>
        <begin position="3"/>
        <end position="223"/>
    </location>
</feature>
<evidence type="ECO:0000256" key="12">
    <source>
        <dbReference type="ARBA" id="ARBA00023180"/>
    </source>
</evidence>
<dbReference type="Gene3D" id="1.20.58.390">
    <property type="entry name" value="Neurotransmitter-gated ion-channel transmembrane domain"/>
    <property type="match status" value="2"/>
</dbReference>
<dbReference type="CDD" id="cd19064">
    <property type="entry name" value="LGIC_TM_nAChR"/>
    <property type="match status" value="1"/>
</dbReference>
<dbReference type="Proteomes" id="UP000887540">
    <property type="component" value="Unplaced"/>
</dbReference>
<evidence type="ECO:0000313" key="21">
    <source>
        <dbReference type="WBParaSite" id="ACRNAN_scaffold5430.g8684.t1"/>
    </source>
</evidence>
<evidence type="ECO:0000256" key="13">
    <source>
        <dbReference type="ARBA" id="ARBA00023257"/>
    </source>
</evidence>
<name>A0A914E2N5_9BILA</name>
<keyword evidence="4 17" id="KW-0812">Transmembrane</keyword>
<evidence type="ECO:0000256" key="8">
    <source>
        <dbReference type="ARBA" id="ARBA00023065"/>
    </source>
</evidence>
<keyword evidence="11" id="KW-0675">Receptor</keyword>
<evidence type="ECO:0000259" key="18">
    <source>
        <dbReference type="Pfam" id="PF02931"/>
    </source>
</evidence>
<dbReference type="PROSITE" id="PS00236">
    <property type="entry name" value="NEUROTR_ION_CHANNEL"/>
    <property type="match status" value="1"/>
</dbReference>
<dbReference type="InterPro" id="IPR038050">
    <property type="entry name" value="Neuro_actylchol_rec"/>
</dbReference>
<dbReference type="GO" id="GO:0022848">
    <property type="term" value="F:acetylcholine-gated monoatomic cation-selective channel activity"/>
    <property type="evidence" value="ECO:0007669"/>
    <property type="project" value="InterPro"/>
</dbReference>
<dbReference type="FunFam" id="1.20.58.390:FF:000001">
    <property type="entry name" value="Neuronal nicotinic acetylcholine receptor subunit 3"/>
    <property type="match status" value="1"/>
</dbReference>
<dbReference type="InterPro" id="IPR018000">
    <property type="entry name" value="Neurotransmitter_ion_chnl_CS"/>
</dbReference>
<keyword evidence="13" id="KW-0628">Postsynaptic cell membrane</keyword>
<dbReference type="InterPro" id="IPR006202">
    <property type="entry name" value="Neur_chan_lig-bd"/>
</dbReference>
<feature type="transmembrane region" description="Helical" evidence="17">
    <location>
        <begin position="288"/>
        <end position="310"/>
    </location>
</feature>
<dbReference type="GO" id="GO:0045211">
    <property type="term" value="C:postsynaptic membrane"/>
    <property type="evidence" value="ECO:0007669"/>
    <property type="project" value="UniProtKB-SubCell"/>
</dbReference>
<evidence type="ECO:0000259" key="19">
    <source>
        <dbReference type="Pfam" id="PF02932"/>
    </source>
</evidence>
<evidence type="ECO:0000256" key="1">
    <source>
        <dbReference type="ARBA" id="ARBA00009237"/>
    </source>
</evidence>
<dbReference type="InterPro" id="IPR006029">
    <property type="entry name" value="Neurotrans-gated_channel_TM"/>
</dbReference>
<evidence type="ECO:0000256" key="9">
    <source>
        <dbReference type="ARBA" id="ARBA00023136"/>
    </source>
</evidence>
<dbReference type="GO" id="GO:0004888">
    <property type="term" value="F:transmembrane signaling receptor activity"/>
    <property type="evidence" value="ECO:0007669"/>
    <property type="project" value="InterPro"/>
</dbReference>
<sequence>MYYYNKNVRPVKNTSEPLKVKFGASLIRIIDVDEVNQVLTTNLWMEMHWYDYKLSWDPVKFNNIKKLHIPADQIWIPDILLYNNADGEPHISIMSDAIVYYTGMVVWKPPSIYKSFCQINIEYFPYDEQSCRMKFGGWSYNGFLMDISQLPSRPEDLIETLQYEDGREYQFLKQGMDLSFFYPSLEWDVMALTSKRHEQLYPGCCGQDMYIDITFEVSLRRKTLFYTVNLVIPCMLIAILTTFVFYIPAIEHKCTFSISILVTLTVFYLVLIELIPPTSLVIPLIGKYLLFTMFLVTASILLSVVTINVYRRDGTSHPMPSWMHHVFLKTLPKYLCIKPPEDDSISDDGSTISEIQVSATNSRRASPYFLSVASMVDTEMRLSQLAQLRGMHPDVIRRMIDNVAFISDHFRALKKQSKISEDWSYVAMVMDRCLLIIFAILNLVGTILIFVQSPSWYDERQPLQVLPPSKPLSGDTYEYILKTGNFTAPW</sequence>
<dbReference type="Pfam" id="PF02932">
    <property type="entry name" value="Neur_chan_memb"/>
    <property type="match status" value="1"/>
</dbReference>
<evidence type="ECO:0000256" key="3">
    <source>
        <dbReference type="ARBA" id="ARBA00022475"/>
    </source>
</evidence>
<keyword evidence="9 17" id="KW-0472">Membrane</keyword>
<dbReference type="SUPFAM" id="SSF90112">
    <property type="entry name" value="Neurotransmitter-gated ion-channel transmembrane pore"/>
    <property type="match status" value="1"/>
</dbReference>
<dbReference type="FunFam" id="2.70.170.10:FF:000044">
    <property type="entry name" value="AcetylCholine Receptor"/>
    <property type="match status" value="1"/>
</dbReference>
<dbReference type="InterPro" id="IPR002394">
    <property type="entry name" value="Nicotinic_acetylcholine_rcpt"/>
</dbReference>
<comment type="subcellular location">
    <subcellularLocation>
        <location evidence="16">Postsynaptic cell membrane</location>
        <topology evidence="16">Multi-pass membrane protein</topology>
    </subcellularLocation>
</comment>
<evidence type="ECO:0000313" key="20">
    <source>
        <dbReference type="Proteomes" id="UP000887540"/>
    </source>
</evidence>
<dbReference type="InterPro" id="IPR006201">
    <property type="entry name" value="Neur_channel"/>
</dbReference>
<keyword evidence="6 17" id="KW-1133">Transmembrane helix</keyword>
<keyword evidence="5" id="KW-0732">Signal</keyword>
<evidence type="ECO:0000256" key="15">
    <source>
        <dbReference type="ARBA" id="ARBA00023303"/>
    </source>
</evidence>
<organism evidence="20 21">
    <name type="scientific">Acrobeloides nanus</name>
    <dbReference type="NCBI Taxonomy" id="290746"/>
    <lineage>
        <taxon>Eukaryota</taxon>
        <taxon>Metazoa</taxon>
        <taxon>Ecdysozoa</taxon>
        <taxon>Nematoda</taxon>
        <taxon>Chromadorea</taxon>
        <taxon>Rhabditida</taxon>
        <taxon>Tylenchina</taxon>
        <taxon>Cephalobomorpha</taxon>
        <taxon>Cephaloboidea</taxon>
        <taxon>Cephalobidae</taxon>
        <taxon>Acrobeloides</taxon>
    </lineage>
</organism>
<evidence type="ECO:0000256" key="14">
    <source>
        <dbReference type="ARBA" id="ARBA00023286"/>
    </source>
</evidence>
<feature type="transmembrane region" description="Helical" evidence="17">
    <location>
        <begin position="224"/>
        <end position="247"/>
    </location>
</feature>
<keyword evidence="3" id="KW-1003">Cell membrane</keyword>